<evidence type="ECO:0000313" key="1">
    <source>
        <dbReference type="EMBL" id="VEL18408.1"/>
    </source>
</evidence>
<proteinExistence type="predicted"/>
<dbReference type="EMBL" id="CAAALY010036892">
    <property type="protein sequence ID" value="VEL18408.1"/>
    <property type="molecule type" value="Genomic_DNA"/>
</dbReference>
<comment type="caution">
    <text evidence="1">The sequence shown here is derived from an EMBL/GenBank/DDBJ whole genome shotgun (WGS) entry which is preliminary data.</text>
</comment>
<protein>
    <submittedName>
        <fullName evidence="1">Uncharacterized protein</fullName>
    </submittedName>
</protein>
<gene>
    <name evidence="1" type="ORF">PXEA_LOCUS11848</name>
</gene>
<dbReference type="AlphaFoldDB" id="A0A3S4ZS27"/>
<keyword evidence="2" id="KW-1185">Reference proteome</keyword>
<accession>A0A3S4ZS27</accession>
<name>A0A3S4ZS27_9PLAT</name>
<sequence>MVPRNRLRSDSSGPSCLVMKSSVSAQVYQSLQPKLAQIGDLLSLQVEWLCINDYLVFDRASSELIWSKYGLFNISETEPPGCNDYARKQSMSQLSVGTYYPKSMSSKGSFSAIERTLPPLMETESNEAVSKYVSSLH</sequence>
<dbReference type="Proteomes" id="UP000784294">
    <property type="component" value="Unassembled WGS sequence"/>
</dbReference>
<reference evidence="1" key="1">
    <citation type="submission" date="2018-11" db="EMBL/GenBank/DDBJ databases">
        <authorList>
            <consortium name="Pathogen Informatics"/>
        </authorList>
    </citation>
    <scope>NUCLEOTIDE SEQUENCE</scope>
</reference>
<organism evidence="1 2">
    <name type="scientific">Protopolystoma xenopodis</name>
    <dbReference type="NCBI Taxonomy" id="117903"/>
    <lineage>
        <taxon>Eukaryota</taxon>
        <taxon>Metazoa</taxon>
        <taxon>Spiralia</taxon>
        <taxon>Lophotrochozoa</taxon>
        <taxon>Platyhelminthes</taxon>
        <taxon>Monogenea</taxon>
        <taxon>Polyopisthocotylea</taxon>
        <taxon>Polystomatidea</taxon>
        <taxon>Polystomatidae</taxon>
        <taxon>Protopolystoma</taxon>
    </lineage>
</organism>
<evidence type="ECO:0000313" key="2">
    <source>
        <dbReference type="Proteomes" id="UP000784294"/>
    </source>
</evidence>